<comment type="caution">
    <text evidence="4">The sequence shown here is derived from an EMBL/GenBank/DDBJ whole genome shotgun (WGS) entry which is preliminary data.</text>
</comment>
<dbReference type="EMBL" id="BKCP01004683">
    <property type="protein sequence ID" value="GER33154.1"/>
    <property type="molecule type" value="Genomic_DNA"/>
</dbReference>
<dbReference type="Gene3D" id="2.60.120.200">
    <property type="match status" value="1"/>
</dbReference>
<evidence type="ECO:0000256" key="1">
    <source>
        <dbReference type="ARBA" id="ARBA00007606"/>
    </source>
</evidence>
<keyword evidence="4" id="KW-0808">Transferase</keyword>
<proteinExistence type="inferred from homology"/>
<dbReference type="PANTHER" id="PTHR32401">
    <property type="entry name" value="CONCANAVALIN A-LIKE LECTIN FAMILY PROTEIN"/>
    <property type="match status" value="1"/>
</dbReference>
<dbReference type="SUPFAM" id="SSF49899">
    <property type="entry name" value="Concanavalin A-like lectins/glucanases"/>
    <property type="match status" value="1"/>
</dbReference>
<evidence type="ECO:0000259" key="3">
    <source>
        <dbReference type="Pfam" id="PF00139"/>
    </source>
</evidence>
<dbReference type="GO" id="GO:0016301">
    <property type="term" value="F:kinase activity"/>
    <property type="evidence" value="ECO:0007669"/>
    <property type="project" value="UniProtKB-KW"/>
</dbReference>
<dbReference type="InterPro" id="IPR050258">
    <property type="entry name" value="Leguminous_Lectin"/>
</dbReference>
<dbReference type="Proteomes" id="UP000325081">
    <property type="component" value="Unassembled WGS sequence"/>
</dbReference>
<dbReference type="PANTHER" id="PTHR32401:SF51">
    <property type="entry name" value="NON-SPECIFIC SERINE_THREONINE PROTEIN KINASE"/>
    <property type="match status" value="1"/>
</dbReference>
<evidence type="ECO:0000313" key="4">
    <source>
        <dbReference type="EMBL" id="GER33154.1"/>
    </source>
</evidence>
<keyword evidence="5" id="KW-1185">Reference proteome</keyword>
<dbReference type="InterPro" id="IPR001220">
    <property type="entry name" value="Legume_lectin_dom"/>
</dbReference>
<dbReference type="InterPro" id="IPR013320">
    <property type="entry name" value="ConA-like_dom_sf"/>
</dbReference>
<name>A0A5A7PK79_STRAF</name>
<keyword evidence="2 4" id="KW-0430">Lectin</keyword>
<dbReference type="GO" id="GO:0030246">
    <property type="term" value="F:carbohydrate binding"/>
    <property type="evidence" value="ECO:0007669"/>
    <property type="project" value="UniProtKB-KW"/>
</dbReference>
<sequence>MSHDFLSSNHVGIDSNAFRSNASAPAGYFSDKPIVAWIDYDSDMNLANITITPSTEPLTPLLSYKIDLSPILHETMFVGFFASTALFASSHFMLGCSFTTIGEALPLDLRSLPSIPWTKN</sequence>
<dbReference type="AlphaFoldDB" id="A0A5A7PK79"/>
<gene>
    <name evidence="4" type="ORF">STAS_09287</name>
</gene>
<feature type="domain" description="Legume lectin" evidence="3">
    <location>
        <begin position="7"/>
        <end position="108"/>
    </location>
</feature>
<comment type="similarity">
    <text evidence="1">Belongs to the leguminous lectin family.</text>
</comment>
<dbReference type="OrthoDB" id="1434080at2759"/>
<accession>A0A5A7PK79</accession>
<evidence type="ECO:0000256" key="2">
    <source>
        <dbReference type="ARBA" id="ARBA00022734"/>
    </source>
</evidence>
<organism evidence="4 5">
    <name type="scientific">Striga asiatica</name>
    <name type="common">Asiatic witchweed</name>
    <name type="synonym">Buchnera asiatica</name>
    <dbReference type="NCBI Taxonomy" id="4170"/>
    <lineage>
        <taxon>Eukaryota</taxon>
        <taxon>Viridiplantae</taxon>
        <taxon>Streptophyta</taxon>
        <taxon>Embryophyta</taxon>
        <taxon>Tracheophyta</taxon>
        <taxon>Spermatophyta</taxon>
        <taxon>Magnoliopsida</taxon>
        <taxon>eudicotyledons</taxon>
        <taxon>Gunneridae</taxon>
        <taxon>Pentapetalae</taxon>
        <taxon>asterids</taxon>
        <taxon>lamiids</taxon>
        <taxon>Lamiales</taxon>
        <taxon>Orobanchaceae</taxon>
        <taxon>Buchnereae</taxon>
        <taxon>Striga</taxon>
    </lineage>
</organism>
<keyword evidence="4" id="KW-0418">Kinase</keyword>
<reference evidence="5" key="1">
    <citation type="journal article" date="2019" name="Curr. Biol.">
        <title>Genome Sequence of Striga asiatica Provides Insight into the Evolution of Plant Parasitism.</title>
        <authorList>
            <person name="Yoshida S."/>
            <person name="Kim S."/>
            <person name="Wafula E.K."/>
            <person name="Tanskanen J."/>
            <person name="Kim Y.M."/>
            <person name="Honaas L."/>
            <person name="Yang Z."/>
            <person name="Spallek T."/>
            <person name="Conn C.E."/>
            <person name="Ichihashi Y."/>
            <person name="Cheong K."/>
            <person name="Cui S."/>
            <person name="Der J.P."/>
            <person name="Gundlach H."/>
            <person name="Jiao Y."/>
            <person name="Hori C."/>
            <person name="Ishida J.K."/>
            <person name="Kasahara H."/>
            <person name="Kiba T."/>
            <person name="Kim M.S."/>
            <person name="Koo N."/>
            <person name="Laohavisit A."/>
            <person name="Lee Y.H."/>
            <person name="Lumba S."/>
            <person name="McCourt P."/>
            <person name="Mortimer J.C."/>
            <person name="Mutuku J.M."/>
            <person name="Nomura T."/>
            <person name="Sasaki-Sekimoto Y."/>
            <person name="Seto Y."/>
            <person name="Wang Y."/>
            <person name="Wakatake T."/>
            <person name="Sakakibara H."/>
            <person name="Demura T."/>
            <person name="Yamaguchi S."/>
            <person name="Yoneyama K."/>
            <person name="Manabe R.I."/>
            <person name="Nelson D.C."/>
            <person name="Schulman A.H."/>
            <person name="Timko M.P."/>
            <person name="dePamphilis C.W."/>
            <person name="Choi D."/>
            <person name="Shirasu K."/>
        </authorList>
    </citation>
    <scope>NUCLEOTIDE SEQUENCE [LARGE SCALE GENOMIC DNA]</scope>
    <source>
        <strain evidence="5">cv. UVA1</strain>
    </source>
</reference>
<evidence type="ECO:0000313" key="5">
    <source>
        <dbReference type="Proteomes" id="UP000325081"/>
    </source>
</evidence>
<dbReference type="Pfam" id="PF00139">
    <property type="entry name" value="Lectin_legB"/>
    <property type="match status" value="1"/>
</dbReference>
<protein>
    <submittedName>
        <fullName evidence="4">Concanavalin A-like lectin protein kinase family protein</fullName>
    </submittedName>
</protein>